<keyword evidence="4" id="KW-1185">Reference proteome</keyword>
<evidence type="ECO:0000313" key="3">
    <source>
        <dbReference type="EMBL" id="MFC0711852.1"/>
    </source>
</evidence>
<dbReference type="RefSeq" id="WP_376948945.1">
    <property type="nucleotide sequence ID" value="NZ_JBHLSS010000140.1"/>
</dbReference>
<reference evidence="3 4" key="1">
    <citation type="submission" date="2024-09" db="EMBL/GenBank/DDBJ databases">
        <authorList>
            <person name="Sun Q."/>
            <person name="Mori K."/>
        </authorList>
    </citation>
    <scope>NUCLEOTIDE SEQUENCE [LARGE SCALE GENOMIC DNA]</scope>
    <source>
        <strain evidence="3 4">NCAIM B.01794</strain>
    </source>
</reference>
<accession>A0ABV6SQP3</accession>
<name>A0ABV6SQP3_AZOPA</name>
<organism evidence="3 4">
    <name type="scientific">Azorhizophilus paspali</name>
    <name type="common">Azotobacter paspali</name>
    <dbReference type="NCBI Taxonomy" id="69963"/>
    <lineage>
        <taxon>Bacteria</taxon>
        <taxon>Pseudomonadati</taxon>
        <taxon>Pseudomonadota</taxon>
        <taxon>Gammaproteobacteria</taxon>
        <taxon>Pseudomonadales</taxon>
        <taxon>Pseudomonadaceae</taxon>
        <taxon>Azorhizophilus</taxon>
    </lineage>
</organism>
<evidence type="ECO:0000256" key="1">
    <source>
        <dbReference type="ARBA" id="ARBA00022603"/>
    </source>
</evidence>
<proteinExistence type="predicted"/>
<dbReference type="EMBL" id="JBHLSS010000140">
    <property type="protein sequence ID" value="MFC0711852.1"/>
    <property type="molecule type" value="Genomic_DNA"/>
</dbReference>
<dbReference type="Proteomes" id="UP001589891">
    <property type="component" value="Unassembled WGS sequence"/>
</dbReference>
<comment type="caution">
    <text evidence="3">The sequence shown here is derived from an EMBL/GenBank/DDBJ whole genome shotgun (WGS) entry which is preliminary data.</text>
</comment>
<dbReference type="PROSITE" id="PS00092">
    <property type="entry name" value="N6_MTASE"/>
    <property type="match status" value="1"/>
</dbReference>
<sequence length="133" mass="15471">MHRQQVTLINGDAADHGRACDLILTDPPYDMSGAELARILGRFEARHLVLITTMRQLLEFMPRTDWRLNFDFVLDGVLPKKSRSYQQPHYLHQTGVYLTRPGVKSAFDRRCRQRSDVFEGNGFWPTIFHAPRD</sequence>
<protein>
    <submittedName>
        <fullName evidence="3">Uncharacterized protein</fullName>
    </submittedName>
</protein>
<feature type="non-terminal residue" evidence="3">
    <location>
        <position position="133"/>
    </location>
</feature>
<evidence type="ECO:0000313" key="4">
    <source>
        <dbReference type="Proteomes" id="UP001589891"/>
    </source>
</evidence>
<keyword evidence="1" id="KW-0489">Methyltransferase</keyword>
<dbReference type="InterPro" id="IPR002052">
    <property type="entry name" value="DNA_methylase_N6_adenine_CS"/>
</dbReference>
<keyword evidence="2" id="KW-0808">Transferase</keyword>
<evidence type="ECO:0000256" key="2">
    <source>
        <dbReference type="ARBA" id="ARBA00022679"/>
    </source>
</evidence>
<gene>
    <name evidence="3" type="ORF">ACFFGX_20680</name>
</gene>